<keyword evidence="1" id="KW-1133">Transmembrane helix</keyword>
<evidence type="ECO:0000313" key="2">
    <source>
        <dbReference type="EMBL" id="SEK62425.1"/>
    </source>
</evidence>
<accession>A0A1H7INU6</accession>
<dbReference type="STRING" id="332977.SAMN05421740_102257"/>
<keyword evidence="1" id="KW-0812">Transmembrane</keyword>
<keyword evidence="3" id="KW-1185">Reference proteome</keyword>
<organism evidence="2 3">
    <name type="scientific">Parapedobacter koreensis</name>
    <dbReference type="NCBI Taxonomy" id="332977"/>
    <lineage>
        <taxon>Bacteria</taxon>
        <taxon>Pseudomonadati</taxon>
        <taxon>Bacteroidota</taxon>
        <taxon>Sphingobacteriia</taxon>
        <taxon>Sphingobacteriales</taxon>
        <taxon>Sphingobacteriaceae</taxon>
        <taxon>Parapedobacter</taxon>
    </lineage>
</organism>
<dbReference type="EMBL" id="FNZR01000002">
    <property type="protein sequence ID" value="SEK62425.1"/>
    <property type="molecule type" value="Genomic_DNA"/>
</dbReference>
<gene>
    <name evidence="2" type="ORF">SAMN05421740_102257</name>
</gene>
<dbReference type="AlphaFoldDB" id="A0A1H7INU6"/>
<evidence type="ECO:0000256" key="1">
    <source>
        <dbReference type="SAM" id="Phobius"/>
    </source>
</evidence>
<keyword evidence="1" id="KW-0472">Membrane</keyword>
<evidence type="ECO:0000313" key="3">
    <source>
        <dbReference type="Proteomes" id="UP000198916"/>
    </source>
</evidence>
<dbReference type="Proteomes" id="UP000198916">
    <property type="component" value="Unassembled WGS sequence"/>
</dbReference>
<reference evidence="3" key="1">
    <citation type="submission" date="2016-10" db="EMBL/GenBank/DDBJ databases">
        <authorList>
            <person name="Varghese N."/>
            <person name="Submissions S."/>
        </authorList>
    </citation>
    <scope>NUCLEOTIDE SEQUENCE [LARGE SCALE GENOMIC DNA]</scope>
    <source>
        <strain evidence="3">Jip14</strain>
    </source>
</reference>
<name>A0A1H7INU6_9SPHI</name>
<sequence>MPYEIFALPILICFTLGFIIGYRTMEKQRQKNY</sequence>
<feature type="transmembrane region" description="Helical" evidence="1">
    <location>
        <begin position="6"/>
        <end position="25"/>
    </location>
</feature>
<protein>
    <submittedName>
        <fullName evidence="2">Uncharacterized protein</fullName>
    </submittedName>
</protein>
<proteinExistence type="predicted"/>